<reference evidence="2 3" key="1">
    <citation type="journal article" date="2007" name="Genome Res.">
        <title>Genome characteristics of facultatively symbiotic Frankia sp. strains reflect host range and host plant biogeography.</title>
        <authorList>
            <person name="Normand P."/>
            <person name="Lapierre P."/>
            <person name="Tisa L.S."/>
            <person name="Gogarten J.P."/>
            <person name="Alloisio N."/>
            <person name="Bagnarol E."/>
            <person name="Bassi C.A."/>
            <person name="Berry A.M."/>
            <person name="Bickhart D.M."/>
            <person name="Choisne N."/>
            <person name="Couloux A."/>
            <person name="Cournoyer B."/>
            <person name="Cruveiller S."/>
            <person name="Daubin V."/>
            <person name="Demange N."/>
            <person name="Francino M.P."/>
            <person name="Goltsman E."/>
            <person name="Huang Y."/>
            <person name="Kopp O.R."/>
            <person name="Labarre L."/>
            <person name="Lapidus A."/>
            <person name="Lavire C."/>
            <person name="Marechal J."/>
            <person name="Martinez M."/>
            <person name="Mastronunzio J.E."/>
            <person name="Mullin B.C."/>
            <person name="Niemann J."/>
            <person name="Pujic P."/>
            <person name="Rawnsley T."/>
            <person name="Rouy Z."/>
            <person name="Schenowitz C."/>
            <person name="Sellstedt A."/>
            <person name="Tavares F."/>
            <person name="Tomkins J.P."/>
            <person name="Vallenet D."/>
            <person name="Valverde C."/>
            <person name="Wall L.G."/>
            <person name="Wang Y."/>
            <person name="Medigue C."/>
            <person name="Benson D.R."/>
        </authorList>
    </citation>
    <scope>NUCLEOTIDE SEQUENCE [LARGE SCALE GENOMIC DNA]</scope>
    <source>
        <strain evidence="3">DSM 45986 / CECT 9034 / ACN14a</strain>
    </source>
</reference>
<protein>
    <submittedName>
        <fullName evidence="2">Uncharacterized protein</fullName>
    </submittedName>
</protein>
<dbReference type="AlphaFoldDB" id="Q0RI86"/>
<gene>
    <name evidence="2" type="ordered locus">FRAAL4143</name>
</gene>
<dbReference type="Proteomes" id="UP000000657">
    <property type="component" value="Chromosome"/>
</dbReference>
<keyword evidence="3" id="KW-1185">Reference proteome</keyword>
<organism evidence="2 3">
    <name type="scientific">Frankia alni (strain DSM 45986 / CECT 9034 / ACN14a)</name>
    <dbReference type="NCBI Taxonomy" id="326424"/>
    <lineage>
        <taxon>Bacteria</taxon>
        <taxon>Bacillati</taxon>
        <taxon>Actinomycetota</taxon>
        <taxon>Actinomycetes</taxon>
        <taxon>Frankiales</taxon>
        <taxon>Frankiaceae</taxon>
        <taxon>Frankia</taxon>
    </lineage>
</organism>
<dbReference type="OrthoDB" id="3218111at2"/>
<evidence type="ECO:0000313" key="3">
    <source>
        <dbReference type="Proteomes" id="UP000000657"/>
    </source>
</evidence>
<proteinExistence type="predicted"/>
<evidence type="ECO:0000256" key="1">
    <source>
        <dbReference type="SAM" id="MobiDB-lite"/>
    </source>
</evidence>
<dbReference type="RefSeq" id="WP_011605271.1">
    <property type="nucleotide sequence ID" value="NC_008278.1"/>
</dbReference>
<feature type="region of interest" description="Disordered" evidence="1">
    <location>
        <begin position="1"/>
        <end position="164"/>
    </location>
</feature>
<sequence length="164" mass="17664">MSSSPTDPGPDEAPEADRDAVPSPPADHGGAGPEPAEPPRGGSAEPPDASSAARPPLRPVDWDGSFTRTWQSRDDNDLANRLASEQERKWSQNELDQMMREFRDKANAAADARAREERERAAEPSHPADDARSRLFDKLAGLGRPSDDTDTSPNADGDGPPDTR</sequence>
<dbReference type="HOGENOM" id="CLU_1616593_0_0_11"/>
<accession>Q0RI86</accession>
<evidence type="ECO:0000313" key="2">
    <source>
        <dbReference type="EMBL" id="CAJ62785.1"/>
    </source>
</evidence>
<dbReference type="EMBL" id="CT573213">
    <property type="protein sequence ID" value="CAJ62785.1"/>
    <property type="molecule type" value="Genomic_DNA"/>
</dbReference>
<name>Q0RI86_FRAAA</name>
<dbReference type="KEGG" id="fal:FRAAL4143"/>
<feature type="compositionally biased region" description="Basic and acidic residues" evidence="1">
    <location>
        <begin position="71"/>
        <end position="137"/>
    </location>
</feature>